<gene>
    <name evidence="2" type="ORF">US99_C0002G0005</name>
</gene>
<feature type="domain" description="Transposase IS200-like" evidence="1">
    <location>
        <begin position="9"/>
        <end position="147"/>
    </location>
</feature>
<dbReference type="SUPFAM" id="SSF143422">
    <property type="entry name" value="Transposase IS200-like"/>
    <property type="match status" value="1"/>
</dbReference>
<dbReference type="Proteomes" id="UP000034324">
    <property type="component" value="Unassembled WGS sequence"/>
</dbReference>
<proteinExistence type="predicted"/>
<dbReference type="PANTHER" id="PTHR34322:SF2">
    <property type="entry name" value="TRANSPOSASE IS200-LIKE DOMAIN-CONTAINING PROTEIN"/>
    <property type="match status" value="1"/>
</dbReference>
<accession>A0A0G0KHN2</accession>
<dbReference type="PANTHER" id="PTHR34322">
    <property type="entry name" value="TRANSPOSASE, Y1_TNP DOMAIN-CONTAINING"/>
    <property type="match status" value="1"/>
</dbReference>
<reference evidence="2 3" key="1">
    <citation type="journal article" date="2015" name="Nature">
        <title>rRNA introns, odd ribosomes, and small enigmatic genomes across a large radiation of phyla.</title>
        <authorList>
            <person name="Brown C.T."/>
            <person name="Hug L.A."/>
            <person name="Thomas B.C."/>
            <person name="Sharon I."/>
            <person name="Castelle C.J."/>
            <person name="Singh A."/>
            <person name="Wilkins M.J."/>
            <person name="Williams K.H."/>
            <person name="Banfield J.F."/>
        </authorList>
    </citation>
    <scope>NUCLEOTIDE SEQUENCE [LARGE SCALE GENOMIC DNA]</scope>
</reference>
<dbReference type="GO" id="GO:0006313">
    <property type="term" value="P:DNA transposition"/>
    <property type="evidence" value="ECO:0007669"/>
    <property type="project" value="InterPro"/>
</dbReference>
<dbReference type="AlphaFoldDB" id="A0A0G0KHN2"/>
<dbReference type="GO" id="GO:0003677">
    <property type="term" value="F:DNA binding"/>
    <property type="evidence" value="ECO:0007669"/>
    <property type="project" value="InterPro"/>
</dbReference>
<sequence length="217" mass="25745">MPGRIIPLVTGQFYHIFNRGSDKRNIFLQSRDYKRFQYTFYYYQYAGPKRRFSKLSKLDFKNFQPDPAKKLVEIIAYCLMPNHFHFLIKQLKDGGIPNFMSSLCNSYTKYFNIKNRRVGPLLQGKYQNVLIESEEQLLHVSRYIHLNPIVSGITKNLINYQWSSYPEYIAGYNHFCQPKEVLSLFPSPRKYQEFVDNQIDYATTLEIIKHQVIDING</sequence>
<organism evidence="2 3">
    <name type="scientific">Candidatus Daviesbacteria bacterium GW2011_GWF2_38_6</name>
    <dbReference type="NCBI Taxonomy" id="1618432"/>
    <lineage>
        <taxon>Bacteria</taxon>
        <taxon>Candidatus Daviesiibacteriota</taxon>
    </lineage>
</organism>
<comment type="caution">
    <text evidence="2">The sequence shown here is derived from an EMBL/GenBank/DDBJ whole genome shotgun (WGS) entry which is preliminary data.</text>
</comment>
<dbReference type="GO" id="GO:0004803">
    <property type="term" value="F:transposase activity"/>
    <property type="evidence" value="ECO:0007669"/>
    <property type="project" value="InterPro"/>
</dbReference>
<dbReference type="InterPro" id="IPR036515">
    <property type="entry name" value="Transposase_17_sf"/>
</dbReference>
<dbReference type="InterPro" id="IPR002686">
    <property type="entry name" value="Transposase_17"/>
</dbReference>
<evidence type="ECO:0000313" key="3">
    <source>
        <dbReference type="Proteomes" id="UP000034324"/>
    </source>
</evidence>
<dbReference type="EMBL" id="LBVC01000002">
    <property type="protein sequence ID" value="KKQ79108.1"/>
    <property type="molecule type" value="Genomic_DNA"/>
</dbReference>
<evidence type="ECO:0000259" key="1">
    <source>
        <dbReference type="SMART" id="SM01321"/>
    </source>
</evidence>
<name>A0A0G0KHN2_9BACT</name>
<dbReference type="SMART" id="SM01321">
    <property type="entry name" value="Y1_Tnp"/>
    <property type="match status" value="1"/>
</dbReference>
<dbReference type="Gene3D" id="3.30.70.1290">
    <property type="entry name" value="Transposase IS200-like"/>
    <property type="match status" value="1"/>
</dbReference>
<dbReference type="Pfam" id="PF01797">
    <property type="entry name" value="Y1_Tnp"/>
    <property type="match status" value="1"/>
</dbReference>
<evidence type="ECO:0000313" key="2">
    <source>
        <dbReference type="EMBL" id="KKQ79108.1"/>
    </source>
</evidence>
<protein>
    <recommendedName>
        <fullName evidence="1">Transposase IS200-like domain-containing protein</fullName>
    </recommendedName>
</protein>
<dbReference type="PATRIC" id="fig|1618432.3.peg.25"/>